<evidence type="ECO:0000313" key="2">
    <source>
        <dbReference type="Proteomes" id="UP001595387"/>
    </source>
</evidence>
<protein>
    <submittedName>
        <fullName evidence="1">Uncharacterized protein</fullName>
    </submittedName>
</protein>
<proteinExistence type="predicted"/>
<dbReference type="EMBL" id="JBHRRZ010000015">
    <property type="protein sequence ID" value="MFC2948559.1"/>
    <property type="molecule type" value="Genomic_DNA"/>
</dbReference>
<organism evidence="1 2">
    <name type="scientific">Virgibacillus sediminis</name>
    <dbReference type="NCBI Taxonomy" id="202260"/>
    <lineage>
        <taxon>Bacteria</taxon>
        <taxon>Bacillati</taxon>
        <taxon>Bacillota</taxon>
        <taxon>Bacilli</taxon>
        <taxon>Bacillales</taxon>
        <taxon>Bacillaceae</taxon>
        <taxon>Virgibacillus</taxon>
    </lineage>
</organism>
<dbReference type="RefSeq" id="WP_390305682.1">
    <property type="nucleotide sequence ID" value="NZ_JBHRRZ010000015.1"/>
</dbReference>
<accession>A0ABV7A6V9</accession>
<reference evidence="2" key="1">
    <citation type="journal article" date="2019" name="Int. J. Syst. Evol. Microbiol.">
        <title>The Global Catalogue of Microorganisms (GCM) 10K type strain sequencing project: providing services to taxonomists for standard genome sequencing and annotation.</title>
        <authorList>
            <consortium name="The Broad Institute Genomics Platform"/>
            <consortium name="The Broad Institute Genome Sequencing Center for Infectious Disease"/>
            <person name="Wu L."/>
            <person name="Ma J."/>
        </authorList>
    </citation>
    <scope>NUCLEOTIDE SEQUENCE [LARGE SCALE GENOMIC DNA]</scope>
    <source>
        <strain evidence="2">KCTC 13193</strain>
    </source>
</reference>
<evidence type="ECO:0000313" key="1">
    <source>
        <dbReference type="EMBL" id="MFC2948559.1"/>
    </source>
</evidence>
<sequence length="128" mass="14908">MNTATTDRVPILPKTGGYEYVLEDLELAFPKEQLKQITKQWNSGWEVREIAENISREPDEVFLALFHQARMGEVKRPFAFRPQQAPPAPKKGQKHKAIIDVKKVKKEVPTIIEIEGRRYVLEHKNQFK</sequence>
<name>A0ABV7A6V9_9BACI</name>
<gene>
    <name evidence="1" type="ORF">ACFODW_09425</name>
</gene>
<dbReference type="Proteomes" id="UP001595387">
    <property type="component" value="Unassembled WGS sequence"/>
</dbReference>
<comment type="caution">
    <text evidence="1">The sequence shown here is derived from an EMBL/GenBank/DDBJ whole genome shotgun (WGS) entry which is preliminary data.</text>
</comment>
<keyword evidence="2" id="KW-1185">Reference proteome</keyword>